<dbReference type="GO" id="GO:0015562">
    <property type="term" value="F:efflux transmembrane transporter activity"/>
    <property type="evidence" value="ECO:0007669"/>
    <property type="project" value="InterPro"/>
</dbReference>
<dbReference type="Gene3D" id="1.20.1600.10">
    <property type="entry name" value="Outer membrane efflux proteins (OEP)"/>
    <property type="match status" value="1"/>
</dbReference>
<dbReference type="AlphaFoldDB" id="A0A430KVL5"/>
<dbReference type="Pfam" id="PF02321">
    <property type="entry name" value="OEP"/>
    <property type="match status" value="2"/>
</dbReference>
<dbReference type="Gene3D" id="2.20.200.10">
    <property type="entry name" value="Outer membrane efflux proteins (OEP)"/>
    <property type="match status" value="1"/>
</dbReference>
<evidence type="ECO:0000256" key="2">
    <source>
        <dbReference type="RuleBase" id="RU362097"/>
    </source>
</evidence>
<keyword evidence="2" id="KW-0564">Palmitate</keyword>
<dbReference type="InterPro" id="IPR010131">
    <property type="entry name" value="MdtP/NodT-like"/>
</dbReference>
<name>A0A430KVL5_9GAMM</name>
<comment type="caution">
    <text evidence="3">The sequence shown here is derived from an EMBL/GenBank/DDBJ whole genome shotgun (WGS) entry which is preliminary data.</text>
</comment>
<gene>
    <name evidence="3" type="ORF">EH243_00160</name>
</gene>
<keyword evidence="2" id="KW-0812">Transmembrane</keyword>
<reference evidence="3 4" key="1">
    <citation type="submission" date="2018-11" db="EMBL/GenBank/DDBJ databases">
        <title>The draft genome sequence of Amphritea opalescens ANRC-JH13T.</title>
        <authorList>
            <person name="Fang Z."/>
            <person name="Zhang Y."/>
            <person name="Han X."/>
        </authorList>
    </citation>
    <scope>NUCLEOTIDE SEQUENCE [LARGE SCALE GENOMIC DNA]</scope>
    <source>
        <strain evidence="3 4">ANRC-JH13</strain>
    </source>
</reference>
<dbReference type="InterPro" id="IPR003423">
    <property type="entry name" value="OMP_efflux"/>
</dbReference>
<dbReference type="PANTHER" id="PTHR30203:SF32">
    <property type="entry name" value="CATION EFFLUX SYSTEM PROTEIN CUSC"/>
    <property type="match status" value="1"/>
</dbReference>
<dbReference type="GO" id="GO:0009279">
    <property type="term" value="C:cell outer membrane"/>
    <property type="evidence" value="ECO:0007669"/>
    <property type="project" value="UniProtKB-SubCell"/>
</dbReference>
<comment type="subcellular location">
    <subcellularLocation>
        <location evidence="2">Cell outer membrane</location>
        <topology evidence="2">Lipid-anchor</topology>
    </subcellularLocation>
</comment>
<sequence>MKTVKKNAFVILSCVFALSGCSSMRSDYQSPVLEVPQSWSQTQVSAAVVRPDAWWTLFDDPQLNRLVDQVLVSNNDLATATLTLKKARLAAGVSENNKVPSINAAQSSAREYDLDSGTSASSFGLGLSLAYELDLWGRVDAVADAAEWTANARYEDRENTAHNLVVTTAMLYWKVAYLRQVIALSEQNITDTERVVRLTQSKYDVGAESRLAVLESTQSLYNQRVELSQLQQTLSETQNAIGTLLNQPLQASGISVDRLPTQAIPDIEAGVPADLLLRRPDVKASLYALKSSLASQDAVDASYMPTFTLTGALNTSSSSLLNVLHNPVATLGNGIVLPFLEWQKMTLNKDIAEVDYQLAVVDYRDTLYQAFEEVANLLMAKQNFDHQGNIYRAQYENAQAIEAIYGSRYQQGETDIIDWLGVMESRRSIETSLLENRYNQFVIQAKLYQSLGGGDIAPEVEG</sequence>
<keyword evidence="2" id="KW-1134">Transmembrane beta strand</keyword>
<evidence type="ECO:0000313" key="3">
    <source>
        <dbReference type="EMBL" id="RTE67404.1"/>
    </source>
</evidence>
<protein>
    <submittedName>
        <fullName evidence="3">Efflux transporter outer membrane subunit</fullName>
    </submittedName>
</protein>
<dbReference type="OrthoDB" id="9770517at2"/>
<keyword evidence="4" id="KW-1185">Reference proteome</keyword>
<proteinExistence type="inferred from homology"/>
<dbReference type="PANTHER" id="PTHR30203">
    <property type="entry name" value="OUTER MEMBRANE CATION EFFLUX PROTEIN"/>
    <property type="match status" value="1"/>
</dbReference>
<keyword evidence="2" id="KW-0449">Lipoprotein</keyword>
<dbReference type="NCBIfam" id="TIGR01845">
    <property type="entry name" value="outer_NodT"/>
    <property type="match status" value="1"/>
</dbReference>
<comment type="similarity">
    <text evidence="1 2">Belongs to the outer membrane factor (OMF) (TC 1.B.17) family.</text>
</comment>
<accession>A0A430KVL5</accession>
<dbReference type="RefSeq" id="WP_126156614.1">
    <property type="nucleotide sequence ID" value="NZ_RQXW01000001.1"/>
</dbReference>
<dbReference type="EMBL" id="RQXW01000001">
    <property type="protein sequence ID" value="RTE67404.1"/>
    <property type="molecule type" value="Genomic_DNA"/>
</dbReference>
<evidence type="ECO:0000256" key="1">
    <source>
        <dbReference type="ARBA" id="ARBA00007613"/>
    </source>
</evidence>
<keyword evidence="2" id="KW-0472">Membrane</keyword>
<dbReference type="SUPFAM" id="SSF56954">
    <property type="entry name" value="Outer membrane efflux proteins (OEP)"/>
    <property type="match status" value="1"/>
</dbReference>
<dbReference type="Proteomes" id="UP000283087">
    <property type="component" value="Unassembled WGS sequence"/>
</dbReference>
<organism evidence="3 4">
    <name type="scientific">Amphritea opalescens</name>
    <dbReference type="NCBI Taxonomy" id="2490544"/>
    <lineage>
        <taxon>Bacteria</taxon>
        <taxon>Pseudomonadati</taxon>
        <taxon>Pseudomonadota</taxon>
        <taxon>Gammaproteobacteria</taxon>
        <taxon>Oceanospirillales</taxon>
        <taxon>Oceanospirillaceae</taxon>
        <taxon>Amphritea</taxon>
    </lineage>
</organism>
<dbReference type="PROSITE" id="PS51257">
    <property type="entry name" value="PROKAR_LIPOPROTEIN"/>
    <property type="match status" value="1"/>
</dbReference>
<evidence type="ECO:0000313" key="4">
    <source>
        <dbReference type="Proteomes" id="UP000283087"/>
    </source>
</evidence>